<comment type="subcellular location">
    <subcellularLocation>
        <location evidence="1">Endoplasmic reticulum membrane</location>
        <topology evidence="1">Multi-pass membrane protein</topology>
    </subcellularLocation>
</comment>
<dbReference type="Gene3D" id="3.40.720.10">
    <property type="entry name" value="Alkaline Phosphatase, subunit A"/>
    <property type="match status" value="1"/>
</dbReference>
<organism evidence="13">
    <name type="scientific">Clastoptera arizonana</name>
    <name type="common">Arizona spittle bug</name>
    <dbReference type="NCBI Taxonomy" id="38151"/>
    <lineage>
        <taxon>Eukaryota</taxon>
        <taxon>Metazoa</taxon>
        <taxon>Ecdysozoa</taxon>
        <taxon>Arthropoda</taxon>
        <taxon>Hexapoda</taxon>
        <taxon>Insecta</taxon>
        <taxon>Pterygota</taxon>
        <taxon>Neoptera</taxon>
        <taxon>Paraneoptera</taxon>
        <taxon>Hemiptera</taxon>
        <taxon>Auchenorrhyncha</taxon>
        <taxon>Cercopoidea</taxon>
        <taxon>Clastopteridae</taxon>
        <taxon>Clastoptera</taxon>
    </lineage>
</organism>
<feature type="transmembrane region" description="Helical" evidence="11">
    <location>
        <begin position="513"/>
        <end position="532"/>
    </location>
</feature>
<keyword evidence="5" id="KW-0808">Transferase</keyword>
<dbReference type="InterPro" id="IPR039527">
    <property type="entry name" value="PIGG/GPI7"/>
</dbReference>
<evidence type="ECO:0000256" key="5">
    <source>
        <dbReference type="ARBA" id="ARBA00022679"/>
    </source>
</evidence>
<dbReference type="InterPro" id="IPR002591">
    <property type="entry name" value="Phosphodiest/P_Trfase"/>
</dbReference>
<dbReference type="Pfam" id="PF19316">
    <property type="entry name" value="PIGO_PIGG"/>
    <property type="match status" value="1"/>
</dbReference>
<evidence type="ECO:0000256" key="11">
    <source>
        <dbReference type="SAM" id="Phobius"/>
    </source>
</evidence>
<dbReference type="UniPathway" id="UPA00196"/>
<feature type="transmembrane region" description="Helical" evidence="11">
    <location>
        <begin position="413"/>
        <end position="432"/>
    </location>
</feature>
<keyword evidence="4" id="KW-0337">GPI-anchor biosynthesis</keyword>
<keyword evidence="10" id="KW-0325">Glycoprotein</keyword>
<keyword evidence="8 11" id="KW-1133">Transmembrane helix</keyword>
<evidence type="ECO:0000256" key="10">
    <source>
        <dbReference type="ARBA" id="ARBA00023180"/>
    </source>
</evidence>
<feature type="transmembrane region" description="Helical" evidence="11">
    <location>
        <begin position="474"/>
        <end position="493"/>
    </location>
</feature>
<feature type="domain" description="GPI ethanolamine phosphate transferase 2 C-terminal" evidence="12">
    <location>
        <begin position="500"/>
        <end position="881"/>
    </location>
</feature>
<evidence type="ECO:0000256" key="1">
    <source>
        <dbReference type="ARBA" id="ARBA00004477"/>
    </source>
</evidence>
<dbReference type="PANTHER" id="PTHR23072">
    <property type="entry name" value="PHOSPHATIDYLINOSITOL GLYCAN-RELATED"/>
    <property type="match status" value="1"/>
</dbReference>
<feature type="transmembrane region" description="Helical" evidence="11">
    <location>
        <begin position="738"/>
        <end position="758"/>
    </location>
</feature>
<feature type="transmembrane region" description="Helical" evidence="11">
    <location>
        <begin position="670"/>
        <end position="687"/>
    </location>
</feature>
<accession>A0A1B6DRI5</accession>
<dbReference type="CDD" id="cd16024">
    <property type="entry name" value="GPI_EPT_2"/>
    <property type="match status" value="1"/>
</dbReference>
<sequence length="891" mass="102910">MLFKPWQISYCINVALFSLILFLVGFFPVKQKSGFSATEKDLPINLLNIRLQKENLYIPTVNKTVIMFIDAMRYDFIEGLMGSTNMPFVSQQLSKNNACLLKSRAHPPTVTMPRIKAITTGTVPNFIDIALNLGSDKIQEDNIIHQASKVRKIIFYGDDTWLNLYPKSFARKKGTSSFYVNDFTQVDDNVTREVKKELLNSDWDVMILHYLGLDHIGHLEGPKSVLVKPKLQEMDNIALMIYNYLEQYDKKENKSSLLLICGDHGMKDTGSHGGASLGEVLVPVITLGLNCPDYNKEEIFQINIASTLSVLWGLPIPADNVGFVITPLLHKYSLHQKLYIYYYNSLQVLNIFLQNGGNIKNDGYKLHSEAVMMHHDWLKNSTNFKAENIILVYQKCLQNLSKYLTNIMAQYDMPLLVVAIFIQLQVLIVIMMHFSAKIIKKKTILSATSMFVLIFLCHQAYYFNANTDTFLNNIYIATICCFITSVNMTLFVFSDFKIFNIKEIRELLETDLYFIFSGQIIFLLSLTTSSLIEEEHQIWYFLWTTICFLIGLHQKSFKIWLCIAFVHRILRKINQTGSKWSSLPDIAGWLNREDHSYLITFNVCFGLIFIYMCSLLRSSSYCNSMKYFKIVINTLTGITIVSIYLFKSCTSNNVLLFSYPKSRGLFEMQVFWFLFWLLFVVKLVYFIKDGLDFKKICNLFIVNLMLLESVLQRPCNILLLPFLFIISHFITEHTKYQVNVIIKSTLLHHWLGMVFFFYQGNSNSLSTIDVAAGYAGLADYNFWYVGILLYMHTYCGPILAYLLNLQGVISLRFQNIDVTTSLGVLILQHILHIVVYLIFVLLQRYHLFVWSVFSPKLLYLSSQTLLYTLLINCTQLLIMFYSTSKKCLINI</sequence>
<protein>
    <recommendedName>
        <fullName evidence="12">GPI ethanolamine phosphate transferase 2 C-terminal domain-containing protein</fullName>
    </recommendedName>
</protein>
<feature type="transmembrane region" description="Helical" evidence="11">
    <location>
        <begin position="538"/>
        <end position="566"/>
    </location>
</feature>
<name>A0A1B6DRI5_9HEMI</name>
<evidence type="ECO:0000256" key="3">
    <source>
        <dbReference type="ARBA" id="ARBA00005315"/>
    </source>
</evidence>
<keyword evidence="9 11" id="KW-0472">Membrane</keyword>
<feature type="transmembrane region" description="Helical" evidence="11">
    <location>
        <begin position="630"/>
        <end position="649"/>
    </location>
</feature>
<feature type="transmembrane region" description="Helical" evidence="11">
    <location>
        <begin position="782"/>
        <end position="803"/>
    </location>
</feature>
<feature type="transmembrane region" description="Helical" evidence="11">
    <location>
        <begin position="824"/>
        <end position="845"/>
    </location>
</feature>
<feature type="transmembrane region" description="Helical" evidence="11">
    <location>
        <begin position="444"/>
        <end position="462"/>
    </location>
</feature>
<evidence type="ECO:0000256" key="7">
    <source>
        <dbReference type="ARBA" id="ARBA00022824"/>
    </source>
</evidence>
<evidence type="ECO:0000313" key="13">
    <source>
        <dbReference type="EMBL" id="JAS28298.1"/>
    </source>
</evidence>
<dbReference type="AlphaFoldDB" id="A0A1B6DRI5"/>
<evidence type="ECO:0000256" key="6">
    <source>
        <dbReference type="ARBA" id="ARBA00022692"/>
    </source>
</evidence>
<feature type="transmembrane region" description="Helical" evidence="11">
    <location>
        <begin position="865"/>
        <end position="883"/>
    </location>
</feature>
<reference evidence="13" key="1">
    <citation type="submission" date="2015-12" db="EMBL/GenBank/DDBJ databases">
        <title>De novo transcriptome assembly of four potential Pierce s Disease insect vectors from Arizona vineyards.</title>
        <authorList>
            <person name="Tassone E.E."/>
        </authorList>
    </citation>
    <scope>NUCLEOTIDE SEQUENCE</scope>
</reference>
<comment type="pathway">
    <text evidence="2">Glycolipid biosynthesis; glycosylphosphatidylinositol-anchor biosynthesis.</text>
</comment>
<evidence type="ECO:0000256" key="2">
    <source>
        <dbReference type="ARBA" id="ARBA00004687"/>
    </source>
</evidence>
<dbReference type="InterPro" id="IPR037674">
    <property type="entry name" value="PIG-G_N"/>
</dbReference>
<evidence type="ECO:0000256" key="9">
    <source>
        <dbReference type="ARBA" id="ARBA00023136"/>
    </source>
</evidence>
<dbReference type="InterPro" id="IPR045687">
    <property type="entry name" value="PIGG/GPI7_C"/>
</dbReference>
<dbReference type="EMBL" id="GEDC01009000">
    <property type="protein sequence ID" value="JAS28298.1"/>
    <property type="molecule type" value="Transcribed_RNA"/>
</dbReference>
<dbReference type="Pfam" id="PF01663">
    <property type="entry name" value="Phosphodiest"/>
    <property type="match status" value="1"/>
</dbReference>
<dbReference type="GO" id="GO:0006506">
    <property type="term" value="P:GPI anchor biosynthetic process"/>
    <property type="evidence" value="ECO:0007669"/>
    <property type="project" value="UniProtKB-UniPathway"/>
</dbReference>
<feature type="transmembrane region" description="Helical" evidence="11">
    <location>
        <begin position="7"/>
        <end position="27"/>
    </location>
</feature>
<dbReference type="InterPro" id="IPR017850">
    <property type="entry name" value="Alkaline_phosphatase_core_sf"/>
</dbReference>
<dbReference type="GO" id="GO:0005789">
    <property type="term" value="C:endoplasmic reticulum membrane"/>
    <property type="evidence" value="ECO:0007669"/>
    <property type="project" value="UniProtKB-SubCell"/>
</dbReference>
<dbReference type="SUPFAM" id="SSF53649">
    <property type="entry name" value="Alkaline phosphatase-like"/>
    <property type="match status" value="1"/>
</dbReference>
<gene>
    <name evidence="13" type="ORF">g.13868</name>
</gene>
<keyword evidence="6 11" id="KW-0812">Transmembrane</keyword>
<comment type="similarity">
    <text evidence="3">Belongs to the PIGG/PIGN/PIGO family. PIGG subfamily.</text>
</comment>
<proteinExistence type="inferred from homology"/>
<dbReference type="GO" id="GO:0051267">
    <property type="term" value="F:CP2 mannose-ethanolamine phosphotransferase activity"/>
    <property type="evidence" value="ECO:0007669"/>
    <property type="project" value="TreeGrafter"/>
</dbReference>
<evidence type="ECO:0000256" key="4">
    <source>
        <dbReference type="ARBA" id="ARBA00022502"/>
    </source>
</evidence>
<keyword evidence="7" id="KW-0256">Endoplasmic reticulum</keyword>
<dbReference type="PANTHER" id="PTHR23072:SF0">
    <property type="entry name" value="GPI ETHANOLAMINE PHOSPHATE TRANSFERASE 2"/>
    <property type="match status" value="1"/>
</dbReference>
<feature type="transmembrane region" description="Helical" evidence="11">
    <location>
        <begin position="597"/>
        <end position="618"/>
    </location>
</feature>
<evidence type="ECO:0000256" key="8">
    <source>
        <dbReference type="ARBA" id="ARBA00022989"/>
    </source>
</evidence>
<evidence type="ECO:0000259" key="12">
    <source>
        <dbReference type="Pfam" id="PF19316"/>
    </source>
</evidence>